<evidence type="ECO:0000313" key="1">
    <source>
        <dbReference type="EMBL" id="MPC41287.1"/>
    </source>
</evidence>
<keyword evidence="2" id="KW-1185">Reference proteome</keyword>
<dbReference type="AlphaFoldDB" id="A0A5B7F6X1"/>
<proteinExistence type="predicted"/>
<evidence type="ECO:0000313" key="2">
    <source>
        <dbReference type="Proteomes" id="UP000324222"/>
    </source>
</evidence>
<reference evidence="1 2" key="1">
    <citation type="submission" date="2019-05" db="EMBL/GenBank/DDBJ databases">
        <title>Another draft genome of Portunus trituberculatus and its Hox gene families provides insights of decapod evolution.</title>
        <authorList>
            <person name="Jeong J.-H."/>
            <person name="Song I."/>
            <person name="Kim S."/>
            <person name="Choi T."/>
            <person name="Kim D."/>
            <person name="Ryu S."/>
            <person name="Kim W."/>
        </authorList>
    </citation>
    <scope>NUCLEOTIDE SEQUENCE [LARGE SCALE GENOMIC DNA]</scope>
    <source>
        <tissue evidence="1">Muscle</tissue>
    </source>
</reference>
<accession>A0A5B7F6X1</accession>
<name>A0A5B7F6X1_PORTR</name>
<dbReference type="EMBL" id="VSRR010004997">
    <property type="protein sequence ID" value="MPC41287.1"/>
    <property type="molecule type" value="Genomic_DNA"/>
</dbReference>
<comment type="caution">
    <text evidence="1">The sequence shown here is derived from an EMBL/GenBank/DDBJ whole genome shotgun (WGS) entry which is preliminary data.</text>
</comment>
<sequence length="62" mass="6794">MSLGGCWTPTKVYDEQFPPFRADVLKVCRRALPLCSEAVSVRGNALHTPHAPRLSFPTSPSP</sequence>
<dbReference type="Proteomes" id="UP000324222">
    <property type="component" value="Unassembled WGS sequence"/>
</dbReference>
<gene>
    <name evidence="1" type="ORF">E2C01_034875</name>
</gene>
<organism evidence="1 2">
    <name type="scientific">Portunus trituberculatus</name>
    <name type="common">Swimming crab</name>
    <name type="synonym">Neptunus trituberculatus</name>
    <dbReference type="NCBI Taxonomy" id="210409"/>
    <lineage>
        <taxon>Eukaryota</taxon>
        <taxon>Metazoa</taxon>
        <taxon>Ecdysozoa</taxon>
        <taxon>Arthropoda</taxon>
        <taxon>Crustacea</taxon>
        <taxon>Multicrustacea</taxon>
        <taxon>Malacostraca</taxon>
        <taxon>Eumalacostraca</taxon>
        <taxon>Eucarida</taxon>
        <taxon>Decapoda</taxon>
        <taxon>Pleocyemata</taxon>
        <taxon>Brachyura</taxon>
        <taxon>Eubrachyura</taxon>
        <taxon>Portunoidea</taxon>
        <taxon>Portunidae</taxon>
        <taxon>Portuninae</taxon>
        <taxon>Portunus</taxon>
    </lineage>
</organism>
<protein>
    <submittedName>
        <fullName evidence="1">Uncharacterized protein</fullName>
    </submittedName>
</protein>